<dbReference type="Proteomes" id="UP001354931">
    <property type="component" value="Unassembled WGS sequence"/>
</dbReference>
<evidence type="ECO:0000313" key="6">
    <source>
        <dbReference type="Proteomes" id="UP001354931"/>
    </source>
</evidence>
<reference evidence="5 6" key="1">
    <citation type="submission" date="2022-10" db="EMBL/GenBank/DDBJ databases">
        <authorList>
            <person name="Xie J."/>
            <person name="Shen N."/>
        </authorList>
    </citation>
    <scope>NUCLEOTIDE SEQUENCE [LARGE SCALE GENOMIC DNA]</scope>
    <source>
        <strain evidence="5 6">YIM65594</strain>
    </source>
</reference>
<dbReference type="InterPro" id="IPR032687">
    <property type="entry name" value="AraC-type_N"/>
</dbReference>
<feature type="domain" description="HTH araC/xylS-type" evidence="4">
    <location>
        <begin position="232"/>
        <end position="330"/>
    </location>
</feature>
<keyword evidence="3" id="KW-0804">Transcription</keyword>
<dbReference type="PROSITE" id="PS01124">
    <property type="entry name" value="HTH_ARAC_FAMILY_2"/>
    <property type="match status" value="1"/>
</dbReference>
<dbReference type="PANTHER" id="PTHR47894">
    <property type="entry name" value="HTH-TYPE TRANSCRIPTIONAL REGULATOR GADX"/>
    <property type="match status" value="1"/>
</dbReference>
<proteinExistence type="predicted"/>
<keyword evidence="2" id="KW-0238">DNA-binding</keyword>
<dbReference type="RefSeq" id="WP_326014857.1">
    <property type="nucleotide sequence ID" value="NZ_JAOZYC010000035.1"/>
</dbReference>
<comment type="caution">
    <text evidence="5">The sequence shown here is derived from an EMBL/GenBank/DDBJ whole genome shotgun (WGS) entry which is preliminary data.</text>
</comment>
<dbReference type="SUPFAM" id="SSF46689">
    <property type="entry name" value="Homeodomain-like"/>
    <property type="match status" value="1"/>
</dbReference>
<sequence>MKPQSRYASLSGYLDLSRSFGIDPGRLMRANGLDPASLSLQDRWLPSAAVIQLLEQSASESGRQDFGLRLGELRRFSNLGPLSLVIREEPDVRSAVQLLIRYEHVYNEALRLHLSEANGSATVRVRLEPGEPMETKQSVELVVSVLHRLLRGFLGPNWQPLAVCFAHRPPDDPTTHQRIFGPAVSFDHDFTGIAFDAADLSAPNRMSDPQLLAYALQFLDGIEPARDTTVIERVRELIELLLPTGRCSMEQVARSLGVDRRTVHRQLAEHGETFTTVLNDTRAELAVRLLESRRYSQTEIAGLLSFSAPSNFSRWFRARFGCAPSHWPTR</sequence>
<dbReference type="Pfam" id="PF12625">
    <property type="entry name" value="Arabinose_bd"/>
    <property type="match status" value="1"/>
</dbReference>
<organism evidence="5 6">
    <name type="scientific">Streptomyces endophyticus</name>
    <dbReference type="NCBI Taxonomy" id="714166"/>
    <lineage>
        <taxon>Bacteria</taxon>
        <taxon>Bacillati</taxon>
        <taxon>Actinomycetota</taxon>
        <taxon>Actinomycetes</taxon>
        <taxon>Kitasatosporales</taxon>
        <taxon>Streptomycetaceae</taxon>
        <taxon>Streptomyces</taxon>
    </lineage>
</organism>
<evidence type="ECO:0000256" key="3">
    <source>
        <dbReference type="ARBA" id="ARBA00023163"/>
    </source>
</evidence>
<dbReference type="SMART" id="SM00342">
    <property type="entry name" value="HTH_ARAC"/>
    <property type="match status" value="1"/>
</dbReference>
<dbReference type="Gene3D" id="1.10.10.60">
    <property type="entry name" value="Homeodomain-like"/>
    <property type="match status" value="1"/>
</dbReference>
<dbReference type="InterPro" id="IPR009057">
    <property type="entry name" value="Homeodomain-like_sf"/>
</dbReference>
<dbReference type="Pfam" id="PF12833">
    <property type="entry name" value="HTH_18"/>
    <property type="match status" value="1"/>
</dbReference>
<evidence type="ECO:0000313" key="5">
    <source>
        <dbReference type="EMBL" id="MEB8337214.1"/>
    </source>
</evidence>
<keyword evidence="1" id="KW-0805">Transcription regulation</keyword>
<protein>
    <submittedName>
        <fullName evidence="5">AraC family transcriptional regulator</fullName>
    </submittedName>
</protein>
<dbReference type="EMBL" id="JAOZYC010000035">
    <property type="protein sequence ID" value="MEB8337214.1"/>
    <property type="molecule type" value="Genomic_DNA"/>
</dbReference>
<accession>A0ABU6EZR7</accession>
<dbReference type="InterPro" id="IPR018060">
    <property type="entry name" value="HTH_AraC"/>
</dbReference>
<evidence type="ECO:0000256" key="1">
    <source>
        <dbReference type="ARBA" id="ARBA00023015"/>
    </source>
</evidence>
<dbReference type="PANTHER" id="PTHR47894:SF4">
    <property type="entry name" value="HTH-TYPE TRANSCRIPTIONAL REGULATOR GADX"/>
    <property type="match status" value="1"/>
</dbReference>
<evidence type="ECO:0000259" key="4">
    <source>
        <dbReference type="PROSITE" id="PS01124"/>
    </source>
</evidence>
<keyword evidence="6" id="KW-1185">Reference proteome</keyword>
<gene>
    <name evidence="5" type="ORF">OKJ99_06750</name>
</gene>
<name>A0ABU6EZR7_9ACTN</name>
<evidence type="ECO:0000256" key="2">
    <source>
        <dbReference type="ARBA" id="ARBA00023125"/>
    </source>
</evidence>